<proteinExistence type="predicted"/>
<comment type="caution">
    <text evidence="1">The sequence shown here is derived from an EMBL/GenBank/DDBJ whole genome shotgun (WGS) entry which is preliminary data.</text>
</comment>
<name>A0AAD9Y945_COLKA</name>
<evidence type="ECO:0000313" key="1">
    <source>
        <dbReference type="EMBL" id="KAK2748190.1"/>
    </source>
</evidence>
<protein>
    <submittedName>
        <fullName evidence="1">HET domain-containing protein</fullName>
    </submittedName>
</protein>
<reference evidence="1" key="1">
    <citation type="submission" date="2023-02" db="EMBL/GenBank/DDBJ databases">
        <title>Colletotrichum kahawae CIFC_Que2 genome sequencing and assembly.</title>
        <authorList>
            <person name="Baroncelli R."/>
        </authorList>
    </citation>
    <scope>NUCLEOTIDE SEQUENCE</scope>
    <source>
        <strain evidence="1">CIFC_Que2</strain>
    </source>
</reference>
<accession>A0AAD9Y945</accession>
<dbReference type="EMBL" id="VYYT01000284">
    <property type="protein sequence ID" value="KAK2748190.1"/>
    <property type="molecule type" value="Genomic_DNA"/>
</dbReference>
<sequence length="145" mass="16052">MDSICASCHWRKTFPWANCKLPFPQGYGVEPLEKWFASAEAGGCSLYQLGTAVAKDAISNFGYDDAFALSSMFDNEIDSVIRLTLTLNCGSDQNMTNQIRMVILARDGSLIGQSFLVDFVCFFVVRSSTWPDLCGIIDVVDLELK</sequence>
<evidence type="ECO:0000313" key="2">
    <source>
        <dbReference type="Proteomes" id="UP001281614"/>
    </source>
</evidence>
<dbReference type="AlphaFoldDB" id="A0AAD9Y945"/>
<organism evidence="1 2">
    <name type="scientific">Colletotrichum kahawae</name>
    <name type="common">Coffee berry disease fungus</name>
    <dbReference type="NCBI Taxonomy" id="34407"/>
    <lineage>
        <taxon>Eukaryota</taxon>
        <taxon>Fungi</taxon>
        <taxon>Dikarya</taxon>
        <taxon>Ascomycota</taxon>
        <taxon>Pezizomycotina</taxon>
        <taxon>Sordariomycetes</taxon>
        <taxon>Hypocreomycetidae</taxon>
        <taxon>Glomerellales</taxon>
        <taxon>Glomerellaceae</taxon>
        <taxon>Colletotrichum</taxon>
        <taxon>Colletotrichum gloeosporioides species complex</taxon>
    </lineage>
</organism>
<dbReference type="Proteomes" id="UP001281614">
    <property type="component" value="Unassembled WGS sequence"/>
</dbReference>
<gene>
    <name evidence="1" type="ORF">CKAH01_18108</name>
</gene>
<keyword evidence="2" id="KW-1185">Reference proteome</keyword>